<dbReference type="Pfam" id="PF07993">
    <property type="entry name" value="NAD_binding_4"/>
    <property type="match status" value="1"/>
</dbReference>
<dbReference type="InterPro" id="IPR051783">
    <property type="entry name" value="NAD(P)-dependent_oxidoreduct"/>
</dbReference>
<evidence type="ECO:0000259" key="3">
    <source>
        <dbReference type="Pfam" id="PF12697"/>
    </source>
</evidence>
<dbReference type="GO" id="GO:0016787">
    <property type="term" value="F:hydrolase activity"/>
    <property type="evidence" value="ECO:0007669"/>
    <property type="project" value="UniProtKB-KW"/>
</dbReference>
<dbReference type="Gene3D" id="3.40.50.1820">
    <property type="entry name" value="alpha/beta hydrolase"/>
    <property type="match status" value="1"/>
</dbReference>
<evidence type="ECO:0000256" key="1">
    <source>
        <dbReference type="SAM" id="MobiDB-lite"/>
    </source>
</evidence>
<feature type="domain" description="Thioester reductase (TE)" evidence="2">
    <location>
        <begin position="75"/>
        <end position="232"/>
    </location>
</feature>
<evidence type="ECO:0000259" key="2">
    <source>
        <dbReference type="Pfam" id="PF07993"/>
    </source>
</evidence>
<keyword evidence="4" id="KW-0378">Hydrolase</keyword>
<protein>
    <submittedName>
        <fullName evidence="4">Alpha/beta fold hydrolase</fullName>
    </submittedName>
</protein>
<dbReference type="InterPro" id="IPR013120">
    <property type="entry name" value="FAR_NAD-bd"/>
</dbReference>
<dbReference type="InterPro" id="IPR000073">
    <property type="entry name" value="AB_hydrolase_1"/>
</dbReference>
<dbReference type="Gene3D" id="3.40.50.720">
    <property type="entry name" value="NAD(P)-binding Rossmann-like Domain"/>
    <property type="match status" value="1"/>
</dbReference>
<dbReference type="GO" id="GO:0004029">
    <property type="term" value="F:aldehyde dehydrogenase (NAD+) activity"/>
    <property type="evidence" value="ECO:0007669"/>
    <property type="project" value="TreeGrafter"/>
</dbReference>
<proteinExistence type="predicted"/>
<dbReference type="EMBL" id="CP163444">
    <property type="protein sequence ID" value="XDQ76436.1"/>
    <property type="molecule type" value="Genomic_DNA"/>
</dbReference>
<dbReference type="InterPro" id="IPR036291">
    <property type="entry name" value="NAD(P)-bd_dom_sf"/>
</dbReference>
<dbReference type="SUPFAM" id="SSF53474">
    <property type="entry name" value="alpha/beta-Hydrolases"/>
    <property type="match status" value="1"/>
</dbReference>
<name>A0AB39TAZ9_9ACTN</name>
<dbReference type="PANTHER" id="PTHR48079:SF6">
    <property type="entry name" value="NAD(P)-BINDING DOMAIN-CONTAINING PROTEIN-RELATED"/>
    <property type="match status" value="1"/>
</dbReference>
<sequence length="612" mass="65488">MSPEERHALVLGASGFIGRHVVLALGRAGVRVSAAARSHESHQRLAQWLAGRGHDQAPADLRVDFATAALIDGDCDDITEIYNCAGAFRFGMSVDEARHANVDSVRAVVEFAARLPNLRRLVQVSGYRVGGQDPSPWSEEHRRETYRALGAYEASRAEADAVFQDSAARSGVPWSIVNPASVIGDSATGESDQYLGLASTMKDLWQGSLPALPGDGRTFVPVVAADHLARFMTLLPTDAATEHTAYWVLDDDTPALPDLLTLVAEHYGVRAPRTRIPVSLLKRLPRRLTQSDPETLTFLSADRYPTASADALAARHGLTMPDTLTTIRRWADHMAAHRFGDAPAGDRRFTTTGGVRTFELGGEGAPSVVLPGLPVNADTWAPVVTALDDARAVDLPGLGMSSGRRDDWASWSSALVTETGARHLVGHSIGAAAAVEAASAHPDAVDRLTLVSPFFLQAAPPRSATWTPLTRRLLRRITPSTLAKRLTGTPDHAYALESAVADLRRGTVAATTARLLAATTSSAWRADLRDKLRQYPGRVHIVIGSGDPLTPDGQSLLDALPHATVTVIDGAGHHPQLTHPHDLAQAIREQTAPPSPREDGSVTALHEPQASR</sequence>
<evidence type="ECO:0000313" key="4">
    <source>
        <dbReference type="EMBL" id="XDQ76436.1"/>
    </source>
</evidence>
<gene>
    <name evidence="4" type="ORF">AB5J54_40605</name>
</gene>
<reference evidence="4" key="1">
    <citation type="submission" date="2024-07" db="EMBL/GenBank/DDBJ databases">
        <authorList>
            <person name="Yu S.T."/>
        </authorList>
    </citation>
    <scope>NUCLEOTIDE SEQUENCE</scope>
    <source>
        <strain evidence="4">R44</strain>
    </source>
</reference>
<dbReference type="InterPro" id="IPR029058">
    <property type="entry name" value="AB_hydrolase_fold"/>
</dbReference>
<feature type="region of interest" description="Disordered" evidence="1">
    <location>
        <begin position="590"/>
        <end position="612"/>
    </location>
</feature>
<dbReference type="AlphaFoldDB" id="A0AB39TAZ9"/>
<dbReference type="GO" id="GO:0005737">
    <property type="term" value="C:cytoplasm"/>
    <property type="evidence" value="ECO:0007669"/>
    <property type="project" value="TreeGrafter"/>
</dbReference>
<dbReference type="PANTHER" id="PTHR48079">
    <property type="entry name" value="PROTEIN YEEZ"/>
    <property type="match status" value="1"/>
</dbReference>
<feature type="domain" description="AB hydrolase-1" evidence="3">
    <location>
        <begin position="368"/>
        <end position="586"/>
    </location>
</feature>
<accession>A0AB39TAZ9</accession>
<dbReference type="SUPFAM" id="SSF51735">
    <property type="entry name" value="NAD(P)-binding Rossmann-fold domains"/>
    <property type="match status" value="1"/>
</dbReference>
<organism evidence="4">
    <name type="scientific">Streptomyces sp. R44</name>
    <dbReference type="NCBI Taxonomy" id="3238633"/>
    <lineage>
        <taxon>Bacteria</taxon>
        <taxon>Bacillati</taxon>
        <taxon>Actinomycetota</taxon>
        <taxon>Actinomycetes</taxon>
        <taxon>Kitasatosporales</taxon>
        <taxon>Streptomycetaceae</taxon>
        <taxon>Streptomyces</taxon>
    </lineage>
</organism>
<dbReference type="Pfam" id="PF12697">
    <property type="entry name" value="Abhydrolase_6"/>
    <property type="match status" value="1"/>
</dbReference>
<dbReference type="RefSeq" id="WP_369149050.1">
    <property type="nucleotide sequence ID" value="NZ_CP163444.1"/>
</dbReference>